<dbReference type="GO" id="GO:0005886">
    <property type="term" value="C:plasma membrane"/>
    <property type="evidence" value="ECO:0007669"/>
    <property type="project" value="TreeGrafter"/>
</dbReference>
<evidence type="ECO:0000313" key="8">
    <source>
        <dbReference type="EMBL" id="KAK3056014.1"/>
    </source>
</evidence>
<feature type="transmembrane region" description="Helical" evidence="6">
    <location>
        <begin position="383"/>
        <end position="405"/>
    </location>
</feature>
<dbReference type="Pfam" id="PF07690">
    <property type="entry name" value="MFS_1"/>
    <property type="match status" value="1"/>
</dbReference>
<dbReference type="PANTHER" id="PTHR23502:SF64">
    <property type="entry name" value="TRANSPORTER, PUTATIVE (AFU_ORTHOLOGUE AFUA_3G11760)-RELATED"/>
    <property type="match status" value="1"/>
</dbReference>
<dbReference type="Gene3D" id="1.20.1250.20">
    <property type="entry name" value="MFS general substrate transporter like domains"/>
    <property type="match status" value="1"/>
</dbReference>
<dbReference type="PROSITE" id="PS50850">
    <property type="entry name" value="MFS"/>
    <property type="match status" value="1"/>
</dbReference>
<feature type="transmembrane region" description="Helical" evidence="6">
    <location>
        <begin position="411"/>
        <end position="433"/>
    </location>
</feature>
<organism evidence="8 9">
    <name type="scientific">Extremus antarcticus</name>
    <dbReference type="NCBI Taxonomy" id="702011"/>
    <lineage>
        <taxon>Eukaryota</taxon>
        <taxon>Fungi</taxon>
        <taxon>Dikarya</taxon>
        <taxon>Ascomycota</taxon>
        <taxon>Pezizomycotina</taxon>
        <taxon>Dothideomycetes</taxon>
        <taxon>Dothideomycetidae</taxon>
        <taxon>Mycosphaerellales</taxon>
        <taxon>Extremaceae</taxon>
        <taxon>Extremus</taxon>
    </lineage>
</organism>
<dbReference type="AlphaFoldDB" id="A0AAJ0GEK7"/>
<dbReference type="GO" id="GO:0022857">
    <property type="term" value="F:transmembrane transporter activity"/>
    <property type="evidence" value="ECO:0007669"/>
    <property type="project" value="InterPro"/>
</dbReference>
<dbReference type="InterPro" id="IPR036259">
    <property type="entry name" value="MFS_trans_sf"/>
</dbReference>
<dbReference type="EMBL" id="JAWDJX010000007">
    <property type="protein sequence ID" value="KAK3056014.1"/>
    <property type="molecule type" value="Genomic_DNA"/>
</dbReference>
<feature type="transmembrane region" description="Helical" evidence="6">
    <location>
        <begin position="477"/>
        <end position="498"/>
    </location>
</feature>
<feature type="transmembrane region" description="Helical" evidence="6">
    <location>
        <begin position="304"/>
        <end position="322"/>
    </location>
</feature>
<dbReference type="InterPro" id="IPR020846">
    <property type="entry name" value="MFS_dom"/>
</dbReference>
<evidence type="ECO:0000313" key="9">
    <source>
        <dbReference type="Proteomes" id="UP001271007"/>
    </source>
</evidence>
<evidence type="ECO:0000256" key="2">
    <source>
        <dbReference type="ARBA" id="ARBA00022692"/>
    </source>
</evidence>
<feature type="domain" description="Major facilitator superfamily (MFS) profile" evidence="7">
    <location>
        <begin position="88"/>
        <end position="515"/>
    </location>
</feature>
<keyword evidence="2 6" id="KW-0812">Transmembrane</keyword>
<feature type="transmembrane region" description="Helical" evidence="6">
    <location>
        <begin position="342"/>
        <end position="363"/>
    </location>
</feature>
<evidence type="ECO:0000256" key="6">
    <source>
        <dbReference type="SAM" id="Phobius"/>
    </source>
</evidence>
<keyword evidence="9" id="KW-1185">Reference proteome</keyword>
<feature type="transmembrane region" description="Helical" evidence="6">
    <location>
        <begin position="454"/>
        <end position="471"/>
    </location>
</feature>
<proteinExistence type="predicted"/>
<evidence type="ECO:0000259" key="7">
    <source>
        <dbReference type="PROSITE" id="PS50850"/>
    </source>
</evidence>
<dbReference type="Proteomes" id="UP001271007">
    <property type="component" value="Unassembled WGS sequence"/>
</dbReference>
<feature type="transmembrane region" description="Helical" evidence="6">
    <location>
        <begin position="86"/>
        <end position="109"/>
    </location>
</feature>
<feature type="transmembrane region" description="Helical" evidence="6">
    <location>
        <begin position="212"/>
        <end position="237"/>
    </location>
</feature>
<evidence type="ECO:0000256" key="4">
    <source>
        <dbReference type="ARBA" id="ARBA00023136"/>
    </source>
</evidence>
<accession>A0AAJ0GEK7</accession>
<dbReference type="FunFam" id="1.20.1250.20:FF:000354">
    <property type="entry name" value="MFS general substrate transporter"/>
    <property type="match status" value="1"/>
</dbReference>
<dbReference type="SUPFAM" id="SSF103473">
    <property type="entry name" value="MFS general substrate transporter"/>
    <property type="match status" value="1"/>
</dbReference>
<feature type="transmembrane region" description="Helical" evidence="6">
    <location>
        <begin position="243"/>
        <end position="262"/>
    </location>
</feature>
<feature type="transmembrane region" description="Helical" evidence="6">
    <location>
        <begin position="121"/>
        <end position="143"/>
    </location>
</feature>
<protein>
    <recommendedName>
        <fullName evidence="7">Major facilitator superfamily (MFS) profile domain-containing protein</fullName>
    </recommendedName>
</protein>
<name>A0AAJ0GEK7_9PEZI</name>
<reference evidence="8" key="1">
    <citation type="submission" date="2023-04" db="EMBL/GenBank/DDBJ databases">
        <title>Black Yeasts Isolated from many extreme environments.</title>
        <authorList>
            <person name="Coleine C."/>
            <person name="Stajich J.E."/>
            <person name="Selbmann L."/>
        </authorList>
    </citation>
    <scope>NUCLEOTIDE SEQUENCE</scope>
    <source>
        <strain evidence="8">CCFEE 5312</strain>
    </source>
</reference>
<feature type="region of interest" description="Disordered" evidence="5">
    <location>
        <begin position="1"/>
        <end position="37"/>
    </location>
</feature>
<comment type="subcellular location">
    <subcellularLocation>
        <location evidence="1">Membrane</location>
        <topology evidence="1">Multi-pass membrane protein</topology>
    </subcellularLocation>
</comment>
<comment type="caution">
    <text evidence="8">The sequence shown here is derived from an EMBL/GenBank/DDBJ whole genome shotgun (WGS) entry which is preliminary data.</text>
</comment>
<feature type="compositionally biased region" description="Basic and acidic residues" evidence="5">
    <location>
        <begin position="15"/>
        <end position="35"/>
    </location>
</feature>
<evidence type="ECO:0000256" key="1">
    <source>
        <dbReference type="ARBA" id="ARBA00004141"/>
    </source>
</evidence>
<dbReference type="PANTHER" id="PTHR23502">
    <property type="entry name" value="MAJOR FACILITATOR SUPERFAMILY"/>
    <property type="match status" value="1"/>
</dbReference>
<keyword evidence="3 6" id="KW-1133">Transmembrane helix</keyword>
<sequence length="515" mass="56692">MTGEEKRNNTPTEAVEEHEAPAQQPRHSEDVEKGHSRPVSIEAIPPSLYQTRSHISTHDGDVVNHHDEHYEVGDEIYNKFSSKHKVIMVTVLSFSSFLAPIGSTTILAASPEVVSTFNTTGAIFGISNALYMVFMGLSALVYGPLGTTYGRKKPMVFACITFTAFSAGNALAPNLASYFIFRMLSAFQGTCFLIVGATCIGDIYRPVERGTAYGWFLSGTLIGPALGPFIGGVIVTYASWRDIFWLQTALAGASTFGVIFLVPETIHRKRSDELVGLSRMAKANKLWHWMNPGRVLVHFRYPNILVVGLAASSLVWNMYSLLTPIRYVLNPRFGLQTPMQSGLFYIAPGAGYLVGTFFGGRWADHVVKKYIKKRVRRVPEDRLNSCLIALGVVIPGCMLIYGWSIEKRVGGIPLPVICMFVQGVAQLFCFPSLNTYCLDVMQKQSSEVMAGNYVIRYFFAAAGTAASLPIIEAIGIGWFSTISAGFLIFAAAATWMTARYGSLWRERIAKSSDEE</sequence>
<evidence type="ECO:0000256" key="5">
    <source>
        <dbReference type="SAM" id="MobiDB-lite"/>
    </source>
</evidence>
<evidence type="ECO:0000256" key="3">
    <source>
        <dbReference type="ARBA" id="ARBA00022989"/>
    </source>
</evidence>
<dbReference type="InterPro" id="IPR011701">
    <property type="entry name" value="MFS"/>
</dbReference>
<feature type="transmembrane region" description="Helical" evidence="6">
    <location>
        <begin position="155"/>
        <end position="172"/>
    </location>
</feature>
<feature type="transmembrane region" description="Helical" evidence="6">
    <location>
        <begin position="178"/>
        <end position="200"/>
    </location>
</feature>
<gene>
    <name evidence="8" type="ORF">LTR09_003248</name>
</gene>
<keyword evidence="4 6" id="KW-0472">Membrane</keyword>